<keyword evidence="3" id="KW-1185">Reference proteome</keyword>
<dbReference type="AlphaFoldDB" id="A0A1H6C1D7"/>
<evidence type="ECO:0000313" key="2">
    <source>
        <dbReference type="EMBL" id="SEG66810.1"/>
    </source>
</evidence>
<reference evidence="3" key="1">
    <citation type="submission" date="2016-10" db="EMBL/GenBank/DDBJ databases">
        <authorList>
            <person name="Varghese N."/>
            <person name="Submissions S."/>
        </authorList>
    </citation>
    <scope>NUCLEOTIDE SEQUENCE [LARGE SCALE GENOMIC DNA]</scope>
    <source>
        <strain evidence="3">DSM 43163</strain>
    </source>
</reference>
<protein>
    <submittedName>
        <fullName evidence="2">Uncharacterized protein</fullName>
    </submittedName>
</protein>
<gene>
    <name evidence="2" type="ORF">SAMN04489712_108226</name>
</gene>
<dbReference type="EMBL" id="FNVO01000008">
    <property type="protein sequence ID" value="SEG66810.1"/>
    <property type="molecule type" value="Genomic_DNA"/>
</dbReference>
<name>A0A1H6C1D7_9ACTN</name>
<proteinExistence type="predicted"/>
<keyword evidence="1" id="KW-1133">Transmembrane helix</keyword>
<feature type="transmembrane region" description="Helical" evidence="1">
    <location>
        <begin position="28"/>
        <end position="51"/>
    </location>
</feature>
<keyword evidence="1" id="KW-0472">Membrane</keyword>
<organism evidence="2 3">
    <name type="scientific">Thermomonospora echinospora</name>
    <dbReference type="NCBI Taxonomy" id="1992"/>
    <lineage>
        <taxon>Bacteria</taxon>
        <taxon>Bacillati</taxon>
        <taxon>Actinomycetota</taxon>
        <taxon>Actinomycetes</taxon>
        <taxon>Streptosporangiales</taxon>
        <taxon>Thermomonosporaceae</taxon>
        <taxon>Thermomonospora</taxon>
    </lineage>
</organism>
<dbReference type="Proteomes" id="UP000236723">
    <property type="component" value="Unassembled WGS sequence"/>
</dbReference>
<sequence length="98" mass="11013">MSERRRTVTSNAGYRWSRRFANVTGVGWAQVFVGVAFAGLVVLAVCSVKVFRALRTLGRELERARRRIEPKQSALSGELRRLRDAQEAEHVPDGVRSS</sequence>
<evidence type="ECO:0000256" key="1">
    <source>
        <dbReference type="SAM" id="Phobius"/>
    </source>
</evidence>
<accession>A0A1H6C1D7</accession>
<evidence type="ECO:0000313" key="3">
    <source>
        <dbReference type="Proteomes" id="UP000236723"/>
    </source>
</evidence>
<keyword evidence="1" id="KW-0812">Transmembrane</keyword>